<dbReference type="AlphaFoldDB" id="A0A840MEF9"/>
<dbReference type="Proteomes" id="UP000575898">
    <property type="component" value="Unassembled WGS sequence"/>
</dbReference>
<organism evidence="1 2">
    <name type="scientific">Chitinivorax tropicus</name>
    <dbReference type="NCBI Taxonomy" id="714531"/>
    <lineage>
        <taxon>Bacteria</taxon>
        <taxon>Pseudomonadati</taxon>
        <taxon>Pseudomonadota</taxon>
        <taxon>Betaproteobacteria</taxon>
        <taxon>Chitinivorax</taxon>
    </lineage>
</organism>
<reference evidence="1 2" key="1">
    <citation type="submission" date="2020-08" db="EMBL/GenBank/DDBJ databases">
        <title>Genomic Encyclopedia of Type Strains, Phase IV (KMG-IV): sequencing the most valuable type-strain genomes for metagenomic binning, comparative biology and taxonomic classification.</title>
        <authorList>
            <person name="Goeker M."/>
        </authorList>
    </citation>
    <scope>NUCLEOTIDE SEQUENCE [LARGE SCALE GENOMIC DNA]</scope>
    <source>
        <strain evidence="1 2">DSM 27165</strain>
    </source>
</reference>
<keyword evidence="2" id="KW-1185">Reference proteome</keyword>
<evidence type="ECO:0000313" key="1">
    <source>
        <dbReference type="EMBL" id="MBB5017068.1"/>
    </source>
</evidence>
<protein>
    <submittedName>
        <fullName evidence="1">Uncharacterized protein</fullName>
    </submittedName>
</protein>
<proteinExistence type="predicted"/>
<dbReference type="EMBL" id="JACHHY010000002">
    <property type="protein sequence ID" value="MBB5017068.1"/>
    <property type="molecule type" value="Genomic_DNA"/>
</dbReference>
<sequence>MRSDSAAQASPGRGVAASTCRTHIDYDARLAVCHVHMIFIKPR</sequence>
<evidence type="ECO:0000313" key="2">
    <source>
        <dbReference type="Proteomes" id="UP000575898"/>
    </source>
</evidence>
<accession>A0A840MEF9</accession>
<name>A0A840MEF9_9PROT</name>
<gene>
    <name evidence="1" type="ORF">HNQ59_000330</name>
</gene>
<comment type="caution">
    <text evidence="1">The sequence shown here is derived from an EMBL/GenBank/DDBJ whole genome shotgun (WGS) entry which is preliminary data.</text>
</comment>